<organism evidence="9 10">
    <name type="scientific">Paralvinella palmiformis</name>
    <dbReference type="NCBI Taxonomy" id="53620"/>
    <lineage>
        <taxon>Eukaryota</taxon>
        <taxon>Metazoa</taxon>
        <taxon>Spiralia</taxon>
        <taxon>Lophotrochozoa</taxon>
        <taxon>Annelida</taxon>
        <taxon>Polychaeta</taxon>
        <taxon>Sedentaria</taxon>
        <taxon>Canalipalpata</taxon>
        <taxon>Terebellida</taxon>
        <taxon>Terebelliformia</taxon>
        <taxon>Alvinellidae</taxon>
        <taxon>Paralvinella</taxon>
    </lineage>
</organism>
<reference evidence="9" key="1">
    <citation type="journal article" date="2023" name="Mol. Biol. Evol.">
        <title>Third-Generation Sequencing Reveals the Adaptive Role of the Epigenome in Three Deep-Sea Polychaetes.</title>
        <authorList>
            <person name="Perez M."/>
            <person name="Aroh O."/>
            <person name="Sun Y."/>
            <person name="Lan Y."/>
            <person name="Juniper S.K."/>
            <person name="Young C.R."/>
            <person name="Angers B."/>
            <person name="Qian P.Y."/>
        </authorList>
    </citation>
    <scope>NUCLEOTIDE SEQUENCE</scope>
    <source>
        <strain evidence="9">P08H-3</strain>
    </source>
</reference>
<dbReference type="InterPro" id="IPR040297">
    <property type="entry name" value="MVB12B"/>
</dbReference>
<dbReference type="GO" id="GO:0015031">
    <property type="term" value="P:protein transport"/>
    <property type="evidence" value="ECO:0007669"/>
    <property type="project" value="UniProtKB-KW"/>
</dbReference>
<evidence type="ECO:0000259" key="8">
    <source>
        <dbReference type="PROSITE" id="PS51498"/>
    </source>
</evidence>
<comment type="similarity">
    <text evidence="2">Belongs to the MVB12 family.</text>
</comment>
<evidence type="ECO:0000256" key="6">
    <source>
        <dbReference type="ARBA" id="ARBA00023136"/>
    </source>
</evidence>
<dbReference type="GO" id="GO:0031902">
    <property type="term" value="C:late endosome membrane"/>
    <property type="evidence" value="ECO:0007669"/>
    <property type="project" value="UniProtKB-SubCell"/>
</dbReference>
<keyword evidence="10" id="KW-1185">Reference proteome</keyword>
<evidence type="ECO:0008006" key="11">
    <source>
        <dbReference type="Google" id="ProtNLM"/>
    </source>
</evidence>
<sequence length="195" mass="21608">QSNENHVLGDIVIQNEKEQPPTGYMLIEHTVDTDEKATRKKQICIRLIPKNSTSQAINKLIFSRSKRPPPQFTPAGEINNLLLCYKFGPVPQTVGMNTTSEPGAAKSELPSLISLQNSIQPSPQPSNLGSVNKQLNNNIYTHPLSGVPFQVNSKYVLSSGSATVANDIHYRSYTDINNEYYYSFALERSTVNKGL</sequence>
<keyword evidence="3" id="KW-0813">Transport</keyword>
<dbReference type="InterPro" id="IPR023341">
    <property type="entry name" value="MABP"/>
</dbReference>
<dbReference type="InterPro" id="IPR018798">
    <property type="entry name" value="MVB12A/B"/>
</dbReference>
<dbReference type="GO" id="GO:0000813">
    <property type="term" value="C:ESCRT I complex"/>
    <property type="evidence" value="ECO:0007669"/>
    <property type="project" value="InterPro"/>
</dbReference>
<dbReference type="PROSITE" id="PS51498">
    <property type="entry name" value="MABP"/>
    <property type="match status" value="1"/>
</dbReference>
<accession>A0AAD9IZG7</accession>
<evidence type="ECO:0000256" key="3">
    <source>
        <dbReference type="ARBA" id="ARBA00022448"/>
    </source>
</evidence>
<dbReference type="AlphaFoldDB" id="A0AAD9IZG7"/>
<evidence type="ECO:0000313" key="9">
    <source>
        <dbReference type="EMBL" id="KAK2143584.1"/>
    </source>
</evidence>
<evidence type="ECO:0000313" key="10">
    <source>
        <dbReference type="Proteomes" id="UP001208570"/>
    </source>
</evidence>
<gene>
    <name evidence="9" type="ORF">LSH36_829g00097</name>
</gene>
<evidence type="ECO:0000259" key="7">
    <source>
        <dbReference type="PROSITE" id="PS51497"/>
    </source>
</evidence>
<feature type="domain" description="UMA" evidence="7">
    <location>
        <begin position="144"/>
        <end position="191"/>
    </location>
</feature>
<keyword evidence="5" id="KW-0653">Protein transport</keyword>
<dbReference type="GO" id="GO:0019075">
    <property type="term" value="P:virus maturation"/>
    <property type="evidence" value="ECO:0007669"/>
    <property type="project" value="TreeGrafter"/>
</dbReference>
<dbReference type="PANTHER" id="PTHR31547:SF1">
    <property type="entry name" value="MULTIVESICULAR BODY SUBUNIT 12B"/>
    <property type="match status" value="1"/>
</dbReference>
<protein>
    <recommendedName>
        <fullName evidence="11">Multivesicular body subunit 12A</fullName>
    </recommendedName>
</protein>
<dbReference type="GO" id="GO:0042058">
    <property type="term" value="P:regulation of epidermal growth factor receptor signaling pathway"/>
    <property type="evidence" value="ECO:0007669"/>
    <property type="project" value="TreeGrafter"/>
</dbReference>
<evidence type="ECO:0000256" key="5">
    <source>
        <dbReference type="ARBA" id="ARBA00022927"/>
    </source>
</evidence>
<dbReference type="EMBL" id="JAODUP010000829">
    <property type="protein sequence ID" value="KAK2143584.1"/>
    <property type="molecule type" value="Genomic_DNA"/>
</dbReference>
<evidence type="ECO:0000256" key="4">
    <source>
        <dbReference type="ARBA" id="ARBA00022753"/>
    </source>
</evidence>
<evidence type="ECO:0000256" key="1">
    <source>
        <dbReference type="ARBA" id="ARBA00004633"/>
    </source>
</evidence>
<dbReference type="Pfam" id="PF10240">
    <property type="entry name" value="DUF2464"/>
    <property type="match status" value="1"/>
</dbReference>
<name>A0AAD9IZG7_9ANNE</name>
<comment type="caution">
    <text evidence="9">The sequence shown here is derived from an EMBL/GenBank/DDBJ whole genome shotgun (WGS) entry which is preliminary data.</text>
</comment>
<proteinExistence type="inferred from homology"/>
<feature type="non-terminal residue" evidence="9">
    <location>
        <position position="1"/>
    </location>
</feature>
<dbReference type="GO" id="GO:0046755">
    <property type="term" value="P:viral budding"/>
    <property type="evidence" value="ECO:0007669"/>
    <property type="project" value="TreeGrafter"/>
</dbReference>
<comment type="subcellular location">
    <subcellularLocation>
        <location evidence="1">Late endosome membrane</location>
        <topology evidence="1">Peripheral membrane protein</topology>
    </subcellularLocation>
</comment>
<feature type="domain" description="MABP" evidence="8">
    <location>
        <begin position="1"/>
        <end position="89"/>
    </location>
</feature>
<dbReference type="PANTHER" id="PTHR31547">
    <property type="entry name" value="MULTIVESICULAR BODY SUBUNIT 12B"/>
    <property type="match status" value="1"/>
</dbReference>
<dbReference type="Gene3D" id="2.100.10.50">
    <property type="match status" value="1"/>
</dbReference>
<dbReference type="PROSITE" id="PS51497">
    <property type="entry name" value="UMA"/>
    <property type="match status" value="1"/>
</dbReference>
<evidence type="ECO:0000256" key="2">
    <source>
        <dbReference type="ARBA" id="ARBA00010432"/>
    </source>
</evidence>
<keyword evidence="6" id="KW-0472">Membrane</keyword>
<keyword evidence="4" id="KW-0967">Endosome</keyword>
<dbReference type="Proteomes" id="UP001208570">
    <property type="component" value="Unassembled WGS sequence"/>
</dbReference>
<dbReference type="InterPro" id="IPR023340">
    <property type="entry name" value="UMA"/>
</dbReference>